<organism evidence="4 5">
    <name type="scientific">Cephalotrichum gorgonifer</name>
    <dbReference type="NCBI Taxonomy" id="2041049"/>
    <lineage>
        <taxon>Eukaryota</taxon>
        <taxon>Fungi</taxon>
        <taxon>Dikarya</taxon>
        <taxon>Ascomycota</taxon>
        <taxon>Pezizomycotina</taxon>
        <taxon>Sordariomycetes</taxon>
        <taxon>Hypocreomycetidae</taxon>
        <taxon>Microascales</taxon>
        <taxon>Microascaceae</taxon>
        <taxon>Cephalotrichum</taxon>
    </lineage>
</organism>
<keyword evidence="5" id="KW-1185">Reference proteome</keyword>
<dbReference type="GO" id="GO:0032798">
    <property type="term" value="C:Swi5-Sfr1 complex"/>
    <property type="evidence" value="ECO:0007669"/>
    <property type="project" value="TreeGrafter"/>
</dbReference>
<reference evidence="4" key="1">
    <citation type="submission" date="2018-03" db="EMBL/GenBank/DDBJ databases">
        <authorList>
            <person name="Guldener U."/>
        </authorList>
    </citation>
    <scope>NUCLEOTIDE SEQUENCE</scope>
</reference>
<gene>
    <name evidence="4" type="ORF">DNG_01750</name>
</gene>
<sequence>MTFEPQRLSSPSTPLVTEVESAKLLLSRLATLATATAHEPALEDQKSDKGGPGASLFKRAEQVVEGYMTWLSDTESEFDVDGVRGEDEGGEVGRREEAEMTAAERERDREMLDIIEEVIFRQRYIANQLALLKLRPRKDKAGPISKGGSSNKTRISKLQSYNEIKDAAQEIMGLVAENRGVTVGTMYESGEFGVSGKD</sequence>
<dbReference type="Gene3D" id="1.20.5.170">
    <property type="match status" value="1"/>
</dbReference>
<protein>
    <submittedName>
        <fullName evidence="4">Uncharacterized protein</fullName>
    </submittedName>
</protein>
<keyword evidence="2" id="KW-0227">DNA damage</keyword>
<dbReference type="GO" id="GO:0000709">
    <property type="term" value="P:meiotic joint molecule formation"/>
    <property type="evidence" value="ECO:0007669"/>
    <property type="project" value="TreeGrafter"/>
</dbReference>
<evidence type="ECO:0000313" key="5">
    <source>
        <dbReference type="Proteomes" id="UP001187682"/>
    </source>
</evidence>
<dbReference type="AlphaFoldDB" id="A0AAE8SRX2"/>
<dbReference type="PANTHER" id="PTHR28529">
    <property type="entry name" value="DNA REPAIR PROTEIN SWI5 HOMOLOG"/>
    <property type="match status" value="1"/>
</dbReference>
<evidence type="ECO:0000256" key="3">
    <source>
        <dbReference type="ARBA" id="ARBA00023204"/>
    </source>
</evidence>
<dbReference type="InterPro" id="IPR010760">
    <property type="entry name" value="DNA-repair_Swi5"/>
</dbReference>
<dbReference type="Proteomes" id="UP001187682">
    <property type="component" value="Unassembled WGS sequence"/>
</dbReference>
<dbReference type="EMBL" id="ONZQ02000002">
    <property type="protein sequence ID" value="SPN98706.1"/>
    <property type="molecule type" value="Genomic_DNA"/>
</dbReference>
<dbReference type="GO" id="GO:0010772">
    <property type="term" value="P:meiotic DNA recombinase assembly involved in reciprocal meiotic recombination"/>
    <property type="evidence" value="ECO:0007669"/>
    <property type="project" value="TreeGrafter"/>
</dbReference>
<dbReference type="PANTHER" id="PTHR28529:SF2">
    <property type="entry name" value="DNA REPAIR PROTEIN SWI5 HOMOLOG"/>
    <property type="match status" value="1"/>
</dbReference>
<name>A0AAE8SRX2_9PEZI</name>
<dbReference type="GO" id="GO:0034974">
    <property type="term" value="C:Swi5-Swi2 complex"/>
    <property type="evidence" value="ECO:0007669"/>
    <property type="project" value="TreeGrafter"/>
</dbReference>
<dbReference type="Pfam" id="PF07061">
    <property type="entry name" value="Swi5"/>
    <property type="match status" value="1"/>
</dbReference>
<proteinExistence type="inferred from homology"/>
<evidence type="ECO:0000256" key="2">
    <source>
        <dbReference type="ARBA" id="ARBA00022763"/>
    </source>
</evidence>
<comment type="caution">
    <text evidence="4">The sequence shown here is derived from an EMBL/GenBank/DDBJ whole genome shotgun (WGS) entry which is preliminary data.</text>
</comment>
<keyword evidence="3" id="KW-0234">DNA repair</keyword>
<evidence type="ECO:0000313" key="4">
    <source>
        <dbReference type="EMBL" id="SPN98706.1"/>
    </source>
</evidence>
<evidence type="ECO:0000256" key="1">
    <source>
        <dbReference type="ARBA" id="ARBA00008060"/>
    </source>
</evidence>
<comment type="similarity">
    <text evidence="1">Belongs to the SWI5/SAE3 family.</text>
</comment>
<accession>A0AAE8SRX2</accession>